<proteinExistence type="predicted"/>
<name>A0A2G9X157_9HYPH</name>
<evidence type="ECO:0000313" key="1">
    <source>
        <dbReference type="EMBL" id="PIP00665.1"/>
    </source>
</evidence>
<evidence type="ECO:0000313" key="2">
    <source>
        <dbReference type="Proteomes" id="UP000231070"/>
    </source>
</evidence>
<gene>
    <name evidence="1" type="ORF">CJ014_00750</name>
</gene>
<reference evidence="1 2" key="1">
    <citation type="submission" date="2017-08" db="EMBL/GenBank/DDBJ databases">
        <title>Pleomorphomonas carboxidotrophicus sp. nov., a new mesophilic hydrogenogenic carboxidotroph.</title>
        <authorList>
            <person name="Esquivel-Elizondo S."/>
            <person name="Krajmalnik-Brown R."/>
            <person name="Maldonado J."/>
        </authorList>
    </citation>
    <scope>NUCLEOTIDE SEQUENCE [LARGE SCALE GENOMIC DNA]</scope>
    <source>
        <strain evidence="1 2">SVCO-16</strain>
    </source>
</reference>
<dbReference type="EMBL" id="NQVN01000001">
    <property type="protein sequence ID" value="PIP00665.1"/>
    <property type="molecule type" value="Genomic_DNA"/>
</dbReference>
<comment type="caution">
    <text evidence="1">The sequence shown here is derived from an EMBL/GenBank/DDBJ whole genome shotgun (WGS) entry which is preliminary data.</text>
</comment>
<dbReference type="Proteomes" id="UP000231070">
    <property type="component" value="Unassembled WGS sequence"/>
</dbReference>
<dbReference type="AlphaFoldDB" id="A0A2G9X157"/>
<accession>A0A2G9X157</accession>
<sequence>MALNNDHSDGIIVDQRRRGRLRASCTPKWVVPEVVERAVREYAPLFDAVAADLDGIETRGR</sequence>
<organism evidence="1 2">
    <name type="scientific">Pleomorphomonas carboxyditropha</name>
    <dbReference type="NCBI Taxonomy" id="2023338"/>
    <lineage>
        <taxon>Bacteria</taxon>
        <taxon>Pseudomonadati</taxon>
        <taxon>Pseudomonadota</taxon>
        <taxon>Alphaproteobacteria</taxon>
        <taxon>Hyphomicrobiales</taxon>
        <taxon>Pleomorphomonadaceae</taxon>
        <taxon>Pleomorphomonas</taxon>
    </lineage>
</organism>
<protein>
    <submittedName>
        <fullName evidence="1">Uncharacterized protein</fullName>
    </submittedName>
</protein>
<keyword evidence="2" id="KW-1185">Reference proteome</keyword>